<dbReference type="EMBL" id="LAZR01038863">
    <property type="protein sequence ID" value="KKL18457.1"/>
    <property type="molecule type" value="Genomic_DNA"/>
</dbReference>
<dbReference type="InterPro" id="IPR027396">
    <property type="entry name" value="DsrEFH-like"/>
</dbReference>
<name>A0A0F9BX21_9ZZZZ</name>
<dbReference type="AlphaFoldDB" id="A0A0F9BX21"/>
<organism evidence="1">
    <name type="scientific">marine sediment metagenome</name>
    <dbReference type="NCBI Taxonomy" id="412755"/>
    <lineage>
        <taxon>unclassified sequences</taxon>
        <taxon>metagenomes</taxon>
        <taxon>ecological metagenomes</taxon>
    </lineage>
</organism>
<dbReference type="InterPro" id="IPR003787">
    <property type="entry name" value="Sulphur_relay_DsrE/F-like"/>
</dbReference>
<dbReference type="Gene3D" id="3.40.1260.10">
    <property type="entry name" value="DsrEFH-like"/>
    <property type="match status" value="1"/>
</dbReference>
<sequence>MSKNSRLVVVWTSGDREVALKMVFMYTFNAKKRGWWDDIIFVVWGPSEKLLAEDKELQSYLKKMFDVGVQVEACKACSDMYGVSESLENLGVDVKYMGVPLTDYIKEDLKVITF</sequence>
<accession>A0A0F9BX21</accession>
<proteinExistence type="predicted"/>
<gene>
    <name evidence="1" type="ORF">LCGC14_2475330</name>
</gene>
<evidence type="ECO:0000313" key="1">
    <source>
        <dbReference type="EMBL" id="KKL18457.1"/>
    </source>
</evidence>
<dbReference type="SUPFAM" id="SSF75169">
    <property type="entry name" value="DsrEFH-like"/>
    <property type="match status" value="1"/>
</dbReference>
<dbReference type="Pfam" id="PF02635">
    <property type="entry name" value="DsrE"/>
    <property type="match status" value="1"/>
</dbReference>
<reference evidence="1" key="1">
    <citation type="journal article" date="2015" name="Nature">
        <title>Complex archaea that bridge the gap between prokaryotes and eukaryotes.</title>
        <authorList>
            <person name="Spang A."/>
            <person name="Saw J.H."/>
            <person name="Jorgensen S.L."/>
            <person name="Zaremba-Niedzwiedzka K."/>
            <person name="Martijn J."/>
            <person name="Lind A.E."/>
            <person name="van Eijk R."/>
            <person name="Schleper C."/>
            <person name="Guy L."/>
            <person name="Ettema T.J."/>
        </authorList>
    </citation>
    <scope>NUCLEOTIDE SEQUENCE</scope>
</reference>
<comment type="caution">
    <text evidence="1">The sequence shown here is derived from an EMBL/GenBank/DDBJ whole genome shotgun (WGS) entry which is preliminary data.</text>
</comment>
<protein>
    <submittedName>
        <fullName evidence="1">Uncharacterized protein</fullName>
    </submittedName>
</protein>